<evidence type="ECO:0000313" key="3">
    <source>
        <dbReference type="Proteomes" id="UP001437256"/>
    </source>
</evidence>
<dbReference type="EMBL" id="JBBXMP010000021">
    <property type="protein sequence ID" value="KAL0068071.1"/>
    <property type="molecule type" value="Genomic_DNA"/>
</dbReference>
<dbReference type="PANTHER" id="PTHR34305:SF1">
    <property type="entry name" value="SWIM-TYPE DOMAIN-CONTAINING PROTEIN"/>
    <property type="match status" value="1"/>
</dbReference>
<name>A0ABR3A3Y9_9AGAR</name>
<comment type="caution">
    <text evidence="2">The sequence shown here is derived from an EMBL/GenBank/DDBJ whole genome shotgun (WGS) entry which is preliminary data.</text>
</comment>
<gene>
    <name evidence="2" type="ORF">AAF712_004975</name>
</gene>
<feature type="compositionally biased region" description="Acidic residues" evidence="1">
    <location>
        <begin position="81"/>
        <end position="98"/>
    </location>
</feature>
<organism evidence="2 3">
    <name type="scientific">Marasmius tenuissimus</name>
    <dbReference type="NCBI Taxonomy" id="585030"/>
    <lineage>
        <taxon>Eukaryota</taxon>
        <taxon>Fungi</taxon>
        <taxon>Dikarya</taxon>
        <taxon>Basidiomycota</taxon>
        <taxon>Agaricomycotina</taxon>
        <taxon>Agaricomycetes</taxon>
        <taxon>Agaricomycetidae</taxon>
        <taxon>Agaricales</taxon>
        <taxon>Marasmiineae</taxon>
        <taxon>Marasmiaceae</taxon>
        <taxon>Marasmius</taxon>
    </lineage>
</organism>
<keyword evidence="3" id="KW-1185">Reference proteome</keyword>
<dbReference type="Proteomes" id="UP001437256">
    <property type="component" value="Unassembled WGS sequence"/>
</dbReference>
<accession>A0ABR3A3Y9</accession>
<dbReference type="PANTHER" id="PTHR34305">
    <property type="entry name" value="EXPRESSED PROTEIN"/>
    <property type="match status" value="1"/>
</dbReference>
<feature type="region of interest" description="Disordered" evidence="1">
    <location>
        <begin position="77"/>
        <end position="106"/>
    </location>
</feature>
<protein>
    <submittedName>
        <fullName evidence="2">Uncharacterized protein</fullName>
    </submittedName>
</protein>
<reference evidence="2 3" key="1">
    <citation type="submission" date="2024-05" db="EMBL/GenBank/DDBJ databases">
        <title>A draft genome resource for the thread blight pathogen Marasmius tenuissimus strain MS-2.</title>
        <authorList>
            <person name="Yulfo-Soto G.E."/>
            <person name="Baruah I.K."/>
            <person name="Amoako-Attah I."/>
            <person name="Bukari Y."/>
            <person name="Meinhardt L.W."/>
            <person name="Bailey B.A."/>
            <person name="Cohen S.P."/>
        </authorList>
    </citation>
    <scope>NUCLEOTIDE SEQUENCE [LARGE SCALE GENOMIC DNA]</scope>
    <source>
        <strain evidence="2 3">MS-2</strain>
    </source>
</reference>
<evidence type="ECO:0000313" key="2">
    <source>
        <dbReference type="EMBL" id="KAL0068071.1"/>
    </source>
</evidence>
<proteinExistence type="predicted"/>
<evidence type="ECO:0000256" key="1">
    <source>
        <dbReference type="SAM" id="MobiDB-lite"/>
    </source>
</evidence>
<sequence>MVCPKCMDEPDCVIFDGVTLAFRKKHLQDSLRPPTFTSKELTVRNHQYPTKPQLVQDSEKRPIRRLMKGWIKGGKGLAVGDGEEELEEDKGDNEDTEPDFGPGGTFGGRVARANQVVCENYEFNCKGPTPTQATLWSTPRTADEYATQMVSPRSLPALRVFVKHLNWVNATKVVEIPALYNVLEGERKFFGEKYPMDLLGVCKWLENWGTEVLMKLSGLHLGELPLSASEGENNWKMTGCYYSLPKVHERPLYPKLRGDGDPEKAIKEAKLSGCCKLYHKYGQKQLTGGIMCAWCTHSICYGFHCIPKAEGRNDVFATLVTRWRKAPHRVVYNFACALASYCMIREPEFFQNTQFLIDQFHEAGHSKCGSACFLSTYVGVDQALGAVNSSAAECGNSGIGRIWKSADEENGCGESWTMKRN</sequence>